<evidence type="ECO:0000256" key="1">
    <source>
        <dbReference type="SAM" id="MobiDB-lite"/>
    </source>
</evidence>
<evidence type="ECO:0000313" key="3">
    <source>
        <dbReference type="Proteomes" id="UP000026962"/>
    </source>
</evidence>
<dbReference type="Gramene" id="OPUNC12G06270.1">
    <property type="protein sequence ID" value="OPUNC12G06270.1"/>
    <property type="gene ID" value="OPUNC12G06270"/>
</dbReference>
<protein>
    <submittedName>
        <fullName evidence="2">Uncharacterized protein</fullName>
    </submittedName>
</protein>
<dbReference type="AlphaFoldDB" id="A0A0E0MKV2"/>
<proteinExistence type="predicted"/>
<dbReference type="EnsemblPlants" id="OPUNC12G06270.1">
    <property type="protein sequence ID" value="OPUNC12G06270.1"/>
    <property type="gene ID" value="OPUNC12G06270"/>
</dbReference>
<reference evidence="2" key="1">
    <citation type="submission" date="2015-04" db="UniProtKB">
        <authorList>
            <consortium name="EnsemblPlants"/>
        </authorList>
    </citation>
    <scope>IDENTIFICATION</scope>
</reference>
<dbReference type="HOGENOM" id="CLU_090809_0_0_1"/>
<organism evidence="2">
    <name type="scientific">Oryza punctata</name>
    <name type="common">Red rice</name>
    <dbReference type="NCBI Taxonomy" id="4537"/>
    <lineage>
        <taxon>Eukaryota</taxon>
        <taxon>Viridiplantae</taxon>
        <taxon>Streptophyta</taxon>
        <taxon>Embryophyta</taxon>
        <taxon>Tracheophyta</taxon>
        <taxon>Spermatophyta</taxon>
        <taxon>Magnoliopsida</taxon>
        <taxon>Liliopsida</taxon>
        <taxon>Poales</taxon>
        <taxon>Poaceae</taxon>
        <taxon>BOP clade</taxon>
        <taxon>Oryzoideae</taxon>
        <taxon>Oryzeae</taxon>
        <taxon>Oryzinae</taxon>
        <taxon>Oryza</taxon>
    </lineage>
</organism>
<reference evidence="2" key="2">
    <citation type="submission" date="2018-05" db="EMBL/GenBank/DDBJ databases">
        <title>OpunRS2 (Oryza punctata Reference Sequence Version 2).</title>
        <authorList>
            <person name="Zhang J."/>
            <person name="Kudrna D."/>
            <person name="Lee S."/>
            <person name="Talag J."/>
            <person name="Welchert J."/>
            <person name="Wing R.A."/>
        </authorList>
    </citation>
    <scope>NUCLEOTIDE SEQUENCE [LARGE SCALE GENOMIC DNA]</scope>
</reference>
<name>A0A0E0MKV2_ORYPU</name>
<sequence>MLRKDDVGYSAEQLPPPGVKYPMCWYWMCRNYAYNPKKPKPVPKGKKGNTKMPVKWIDKEMDEFHSGQWRQWKEEHEELKLRARQKAERERREELKLRELARQNRKKEKRAEDRASKLARVQRAKDAESEAARKGKYPPCTQ</sequence>
<evidence type="ECO:0000313" key="2">
    <source>
        <dbReference type="EnsemblPlants" id="OPUNC12G06270.1"/>
    </source>
</evidence>
<dbReference type="Proteomes" id="UP000026962">
    <property type="component" value="Chromosome 12"/>
</dbReference>
<feature type="compositionally biased region" description="Basic and acidic residues" evidence="1">
    <location>
        <begin position="123"/>
        <end position="133"/>
    </location>
</feature>
<feature type="region of interest" description="Disordered" evidence="1">
    <location>
        <begin position="99"/>
        <end position="142"/>
    </location>
</feature>
<keyword evidence="3" id="KW-1185">Reference proteome</keyword>
<accession>A0A0E0MKV2</accession>